<sequence length="83" mass="9628">MAATRLQYVTQLDPELDSELKRITRLGNEAVLIEQDRNRQLGITNHYSKDGIIYSDADERPAERSSGFWDSLKKRLHRNKKVA</sequence>
<organism evidence="1">
    <name type="scientific">marine sediment metagenome</name>
    <dbReference type="NCBI Taxonomy" id="412755"/>
    <lineage>
        <taxon>unclassified sequences</taxon>
        <taxon>metagenomes</taxon>
        <taxon>ecological metagenomes</taxon>
    </lineage>
</organism>
<accession>A0A0F9EX79</accession>
<proteinExistence type="predicted"/>
<dbReference type="EMBL" id="LAZR01023382">
    <property type="protein sequence ID" value="KKL78674.1"/>
    <property type="molecule type" value="Genomic_DNA"/>
</dbReference>
<protein>
    <submittedName>
        <fullName evidence="1">Uncharacterized protein</fullName>
    </submittedName>
</protein>
<name>A0A0F9EX79_9ZZZZ</name>
<comment type="caution">
    <text evidence="1">The sequence shown here is derived from an EMBL/GenBank/DDBJ whole genome shotgun (WGS) entry which is preliminary data.</text>
</comment>
<gene>
    <name evidence="1" type="ORF">LCGC14_2022480</name>
</gene>
<evidence type="ECO:0000313" key="1">
    <source>
        <dbReference type="EMBL" id="KKL78674.1"/>
    </source>
</evidence>
<reference evidence="1" key="1">
    <citation type="journal article" date="2015" name="Nature">
        <title>Complex archaea that bridge the gap between prokaryotes and eukaryotes.</title>
        <authorList>
            <person name="Spang A."/>
            <person name="Saw J.H."/>
            <person name="Jorgensen S.L."/>
            <person name="Zaremba-Niedzwiedzka K."/>
            <person name="Martijn J."/>
            <person name="Lind A.E."/>
            <person name="van Eijk R."/>
            <person name="Schleper C."/>
            <person name="Guy L."/>
            <person name="Ettema T.J."/>
        </authorList>
    </citation>
    <scope>NUCLEOTIDE SEQUENCE</scope>
</reference>
<dbReference type="AlphaFoldDB" id="A0A0F9EX79"/>